<dbReference type="Proteomes" id="UP000239549">
    <property type="component" value="Unassembled WGS sequence"/>
</dbReference>
<gene>
    <name evidence="1" type="ORF">DCCM_3451</name>
</gene>
<dbReference type="Pfam" id="PF02572">
    <property type="entry name" value="CobA_CobO_BtuR"/>
    <property type="match status" value="1"/>
</dbReference>
<dbReference type="Gene3D" id="3.40.50.300">
    <property type="entry name" value="P-loop containing nucleotide triphosphate hydrolases"/>
    <property type="match status" value="1"/>
</dbReference>
<dbReference type="RefSeq" id="WP_104372616.1">
    <property type="nucleotide sequence ID" value="NZ_BFAV01000138.1"/>
</dbReference>
<dbReference type="SUPFAM" id="SSF52540">
    <property type="entry name" value="P-loop containing nucleoside triphosphate hydrolases"/>
    <property type="match status" value="1"/>
</dbReference>
<keyword evidence="2" id="KW-1185">Reference proteome</keyword>
<reference evidence="2" key="1">
    <citation type="submission" date="2018-02" db="EMBL/GenBank/DDBJ databases">
        <title>Genome sequence of Desulfocucumis palustris strain NAW-5.</title>
        <authorList>
            <person name="Watanabe M."/>
            <person name="Kojima H."/>
            <person name="Fukui M."/>
        </authorList>
    </citation>
    <scope>NUCLEOTIDE SEQUENCE [LARGE SCALE GENOMIC DNA]</scope>
    <source>
        <strain evidence="2">NAW-5</strain>
    </source>
</reference>
<dbReference type="EMBL" id="BFAV01000138">
    <property type="protein sequence ID" value="GBF34339.1"/>
    <property type="molecule type" value="Genomic_DNA"/>
</dbReference>
<dbReference type="PANTHER" id="PTHR46638">
    <property type="entry name" value="CORRINOID ADENOSYLTRANSFERASE"/>
    <property type="match status" value="1"/>
</dbReference>
<keyword evidence="1" id="KW-0808">Transferase</keyword>
<dbReference type="CDD" id="cd00561">
    <property type="entry name" value="CobA_ACA"/>
    <property type="match status" value="1"/>
</dbReference>
<dbReference type="GO" id="GO:0008817">
    <property type="term" value="F:corrinoid adenosyltransferase activity"/>
    <property type="evidence" value="ECO:0007669"/>
    <property type="project" value="InterPro"/>
</dbReference>
<dbReference type="GO" id="GO:0009236">
    <property type="term" value="P:cobalamin biosynthetic process"/>
    <property type="evidence" value="ECO:0007669"/>
    <property type="project" value="InterPro"/>
</dbReference>
<dbReference type="OrthoDB" id="9810309at2"/>
<dbReference type="InterPro" id="IPR003724">
    <property type="entry name" value="CblAdoTrfase_CobA"/>
</dbReference>
<dbReference type="NCBIfam" id="NF004637">
    <property type="entry name" value="PRK05986.1"/>
    <property type="match status" value="1"/>
</dbReference>
<evidence type="ECO:0000313" key="2">
    <source>
        <dbReference type="Proteomes" id="UP000239549"/>
    </source>
</evidence>
<dbReference type="AlphaFoldDB" id="A0A2L2XDB5"/>
<evidence type="ECO:0000313" key="1">
    <source>
        <dbReference type="EMBL" id="GBF34339.1"/>
    </source>
</evidence>
<dbReference type="NCBIfam" id="TIGR00708">
    <property type="entry name" value="cobA"/>
    <property type="match status" value="1"/>
</dbReference>
<comment type="caution">
    <text evidence="1">The sequence shown here is derived from an EMBL/GenBank/DDBJ whole genome shotgun (WGS) entry which is preliminary data.</text>
</comment>
<dbReference type="InterPro" id="IPR027417">
    <property type="entry name" value="P-loop_NTPase"/>
</dbReference>
<sequence>MSRPHLEKGLVQVYTGNGKGKTTASLGLALRAIGHGYKVFMLQFMKGSDYGELQTAEKFLPNLIIVQSGMETFVDRDNPSPEDIRMAAQGLETAKKIVREGNYDVVILDEINVALDYKLIPLEDVLEMIRSKPGHVELILTGRSAPEEIRQAADLITEMTLVNHPFYKGVDARQGIEY</sequence>
<name>A0A2L2XDB5_9FIRM</name>
<proteinExistence type="predicted"/>
<dbReference type="PANTHER" id="PTHR46638:SF1">
    <property type="entry name" value="CORRINOID ADENOSYLTRANSFERASE"/>
    <property type="match status" value="1"/>
</dbReference>
<organism evidence="1 2">
    <name type="scientific">Desulfocucumis palustris</name>
    <dbReference type="NCBI Taxonomy" id="1898651"/>
    <lineage>
        <taxon>Bacteria</taxon>
        <taxon>Bacillati</taxon>
        <taxon>Bacillota</taxon>
        <taxon>Clostridia</taxon>
        <taxon>Eubacteriales</taxon>
        <taxon>Desulfocucumaceae</taxon>
        <taxon>Desulfocucumis</taxon>
    </lineage>
</organism>
<dbReference type="PIRSF" id="PIRSF015617">
    <property type="entry name" value="Adensltrnsf_CobA"/>
    <property type="match status" value="1"/>
</dbReference>
<dbReference type="GO" id="GO:0005524">
    <property type="term" value="F:ATP binding"/>
    <property type="evidence" value="ECO:0007669"/>
    <property type="project" value="InterPro"/>
</dbReference>
<accession>A0A2L2XDB5</accession>
<protein>
    <submittedName>
        <fullName evidence="1">Cob(I)alamin adenosyltransferase</fullName>
    </submittedName>
</protein>